<organism evidence="7 8">
    <name type="scientific">Thiorhodococcus fuscus</name>
    <dbReference type="NCBI Taxonomy" id="527200"/>
    <lineage>
        <taxon>Bacteria</taxon>
        <taxon>Pseudomonadati</taxon>
        <taxon>Pseudomonadota</taxon>
        <taxon>Gammaproteobacteria</taxon>
        <taxon>Chromatiales</taxon>
        <taxon>Chromatiaceae</taxon>
        <taxon>Thiorhodococcus</taxon>
    </lineage>
</organism>
<feature type="domain" description="PKD" evidence="6">
    <location>
        <begin position="1552"/>
        <end position="1615"/>
    </location>
</feature>
<feature type="domain" description="PKD" evidence="6">
    <location>
        <begin position="822"/>
        <end position="895"/>
    </location>
</feature>
<keyword evidence="5" id="KW-0472">Membrane</keyword>
<evidence type="ECO:0000256" key="5">
    <source>
        <dbReference type="ARBA" id="ARBA00023136"/>
    </source>
</evidence>
<feature type="domain" description="PKD" evidence="6">
    <location>
        <begin position="1437"/>
        <end position="1509"/>
    </location>
</feature>
<feature type="domain" description="PKD" evidence="6">
    <location>
        <begin position="933"/>
        <end position="980"/>
    </location>
</feature>
<proteinExistence type="predicted"/>
<evidence type="ECO:0000256" key="1">
    <source>
        <dbReference type="ARBA" id="ARBA00004141"/>
    </source>
</evidence>
<keyword evidence="4" id="KW-1133">Transmembrane helix</keyword>
<feature type="domain" description="PKD" evidence="6">
    <location>
        <begin position="997"/>
        <end position="1067"/>
    </location>
</feature>
<evidence type="ECO:0000256" key="3">
    <source>
        <dbReference type="ARBA" id="ARBA00022737"/>
    </source>
</evidence>
<protein>
    <submittedName>
        <fullName evidence="7">PKD domain-containing protein</fullName>
    </submittedName>
</protein>
<feature type="domain" description="PKD" evidence="6">
    <location>
        <begin position="1084"/>
        <end position="1150"/>
    </location>
</feature>
<feature type="domain" description="PKD" evidence="6">
    <location>
        <begin position="335"/>
        <end position="371"/>
    </location>
</feature>
<comment type="subcellular location">
    <subcellularLocation>
        <location evidence="1">Membrane</location>
        <topology evidence="1">Multi-pass membrane protein</topology>
    </subcellularLocation>
</comment>
<reference evidence="8" key="1">
    <citation type="journal article" date="2019" name="Int. J. Syst. Evol. Microbiol.">
        <title>The Global Catalogue of Microorganisms (GCM) 10K type strain sequencing project: providing services to taxonomists for standard genome sequencing and annotation.</title>
        <authorList>
            <consortium name="The Broad Institute Genomics Platform"/>
            <consortium name="The Broad Institute Genome Sequencing Center for Infectious Disease"/>
            <person name="Wu L."/>
            <person name="Ma J."/>
        </authorList>
    </citation>
    <scope>NUCLEOTIDE SEQUENCE [LARGE SCALE GENOMIC DNA]</scope>
    <source>
        <strain evidence="8">KACC 12597</strain>
    </source>
</reference>
<evidence type="ECO:0000256" key="2">
    <source>
        <dbReference type="ARBA" id="ARBA00022692"/>
    </source>
</evidence>
<feature type="domain" description="PKD" evidence="6">
    <location>
        <begin position="475"/>
        <end position="545"/>
    </location>
</feature>
<evidence type="ECO:0000313" key="8">
    <source>
        <dbReference type="Proteomes" id="UP001597337"/>
    </source>
</evidence>
<feature type="domain" description="PKD" evidence="6">
    <location>
        <begin position="1205"/>
        <end position="1245"/>
    </location>
</feature>
<name>A0ABW4YAM7_9GAMM</name>
<feature type="domain" description="PKD" evidence="6">
    <location>
        <begin position="562"/>
        <end position="644"/>
    </location>
</feature>
<dbReference type="RefSeq" id="WP_386025376.1">
    <property type="nucleotide sequence ID" value="NZ_JBHUHX010000016.1"/>
</dbReference>
<evidence type="ECO:0000259" key="6">
    <source>
        <dbReference type="PROSITE" id="PS50093"/>
    </source>
</evidence>
<dbReference type="PANTHER" id="PTHR46730:SF4">
    <property type="entry name" value="POLYCYSTIC KIDNEY DISEASE PROTEIN 1-LIKE 1"/>
    <property type="match status" value="1"/>
</dbReference>
<feature type="domain" description="PKD" evidence="6">
    <location>
        <begin position="664"/>
        <end position="724"/>
    </location>
</feature>
<dbReference type="CDD" id="cd00146">
    <property type="entry name" value="PKD"/>
    <property type="match status" value="15"/>
</dbReference>
<dbReference type="Proteomes" id="UP001597337">
    <property type="component" value="Unassembled WGS sequence"/>
</dbReference>
<dbReference type="SMART" id="SM00089">
    <property type="entry name" value="PKD"/>
    <property type="match status" value="15"/>
</dbReference>
<dbReference type="SUPFAM" id="SSF49299">
    <property type="entry name" value="PKD domain"/>
    <property type="match status" value="15"/>
</dbReference>
<dbReference type="PANTHER" id="PTHR46730">
    <property type="entry name" value="POLYCYSTIN-1"/>
    <property type="match status" value="1"/>
</dbReference>
<evidence type="ECO:0000313" key="7">
    <source>
        <dbReference type="EMBL" id="MFD2111709.1"/>
    </source>
</evidence>
<dbReference type="InterPro" id="IPR000601">
    <property type="entry name" value="PKD_dom"/>
</dbReference>
<dbReference type="InterPro" id="IPR022409">
    <property type="entry name" value="PKD/Chitinase_dom"/>
</dbReference>
<dbReference type="InterPro" id="IPR013783">
    <property type="entry name" value="Ig-like_fold"/>
</dbReference>
<evidence type="ECO:0000256" key="4">
    <source>
        <dbReference type="ARBA" id="ARBA00022989"/>
    </source>
</evidence>
<keyword evidence="3" id="KW-0677">Repeat</keyword>
<feature type="domain" description="PKD" evidence="6">
    <location>
        <begin position="1262"/>
        <end position="1343"/>
    </location>
</feature>
<accession>A0ABW4YAM7</accession>
<comment type="caution">
    <text evidence="7">The sequence shown here is derived from an EMBL/GenBank/DDBJ whole genome shotgun (WGS) entry which is preliminary data.</text>
</comment>
<dbReference type="InterPro" id="IPR035986">
    <property type="entry name" value="PKD_dom_sf"/>
</dbReference>
<dbReference type="Pfam" id="PF18911">
    <property type="entry name" value="PKD_4"/>
    <property type="match status" value="15"/>
</dbReference>
<dbReference type="PROSITE" id="PS50093">
    <property type="entry name" value="PKD"/>
    <property type="match status" value="15"/>
</dbReference>
<feature type="domain" description="PKD" evidence="6">
    <location>
        <begin position="735"/>
        <end position="809"/>
    </location>
</feature>
<keyword evidence="8" id="KW-1185">Reference proteome</keyword>
<dbReference type="EMBL" id="JBHUHX010000016">
    <property type="protein sequence ID" value="MFD2111709.1"/>
    <property type="molecule type" value="Genomic_DNA"/>
</dbReference>
<keyword evidence="2" id="KW-0812">Transmembrane</keyword>
<gene>
    <name evidence="7" type="ORF">ACFSJC_07645</name>
</gene>
<feature type="domain" description="PKD" evidence="6">
    <location>
        <begin position="1350"/>
        <end position="1424"/>
    </location>
</feature>
<sequence>MNNSLLRGLLFCVVLLGVGVAVAEDRVRLVTFGPEAHPGKGDDDFTEVVYIQVPDSAPSPLFLRIWDPDLGGAEDEPNGLWNGRTRFSLFGGEGASSQAGPTADPAAWRSAGHLLGKAEFGEDASIDGRWQTLVRFSPDQGERVGEARVFRLVVEGVAGDDGNLYDLAVSTDADSNRPVEGLRLIDYRPTFSVPPGPDRLAEAVFAVPPDASALRIRQFDLDRARIQLELPFMAPVPLRASGEARWEEARIALDPGLGAERAAIQVRGGRTLLNDLVLEAADQSAAPLAFELPIRLRPPSIPPEPQADIAILDDCLGVSFDAGRSDGRDDALIGFIWDFGDGRQGRGERLEHRYAEPGLYPVTLTVIDDSGRVMDRARLTMPLKVNRPPLAVPGPERTVAPGDAVSFDAAASVDTDGRITDYRWDFGDGAQGSGVRVSHAYEQPGRYPVRLLVQDDGPGPCTDTRAETLVWVNAQPVACAGDDRRATAGEVLVLDAGASGDPDGELRGFHWDLGDGQTADGARVEHAYAAPGRYRVLLSVEDDAGVGNSRAEDALLVWINDPPLAAASGPDRGAVGQTLVFDASASSDPDGALVEYRWDFGDGGAASGVNVEHAYGAPGRYSVRLDIRDDSGTGSATASTAFEVVVNAPPVADAGEDVWVTACEVRFDASGSSDSDGHIVAYEWDFGDGTQGVGPTPAHVYAVAGTYAVRLTVTDDSGTPSASSQDGMQVRINAAPVADAGPDRLVAPGETLDFDGAGSFDPDGRIQDYAWDFGDGTSATGVAPSHAYAEPGLYQVRLRVADDSGHAEAIAFAEASVRVNAAPVALAGPDLLVAPGQEILLDGSDSYDPDGRIASYRWTFDDGRSAVETDRIALSFAESGSYSARLAVTDDSGASNGHAEDRLYIRVNHRPIASAGEPVQTCETLVAFDGSGSSDADGDALSYRWSFGDDGEDAQGPRVAHRFAEGGRYPVVLTVDDGTGLDNASHAASTQVWIHRRPQAVVDAPEVVCAGDLVLFNGLQSRDPDEGRLLYAWDFGDGSDSHSATPAKSFARGGLYPVTLRVEDDSGLECDSSSDRRMVRVVDAPVAEAGKDLEVCANTPVTFDGTASRDFDGVVNSYRWDFGDGTQGGGPNPTHLFGQAGDYAVTLTITGDQVGSCDNSNSDRLSVTVLDTPEVELTAPAQVALGESVVLSAHPLGDTADAVRSDLVYSWDLGDGTQAEGARVEHEYREPGRYLLSMTADDGRGGDCSRLTLKHALQVNAPPVAEAGDDRVAAPGEILLFDASASRDPDGAIRRYVWDFGDGAGAEGIQATHVYRQPGDYAVKLTVTDDTDLPNASRSDTLVVRCNAAPLPAFEVRPEVACPARELVLDAGGSSDPDGALTAWRWDLGDGAGAEGAEIRHAYAEPGRYWVVLQVADDSGAGNALATLGREVRVNQAPVARLDRLLRGCPGEPIRFSGLGSSDADGRIAAYRWSFGDGVEAEGAEVEHAYSTPGRYALVLRVEDDSGSACAGAEQRAEVRVNAAPQADIGADSRVAYLGGAHDGVLFDASGSSDADGDPLRFRWDFGDGHQGRGSKVRHAFAAPGLYRVMVQVEDDSASGCATASAEIEIEVKARRSEGP</sequence>
<feature type="domain" description="PKD" evidence="6">
    <location>
        <begin position="388"/>
        <end position="455"/>
    </location>
</feature>
<dbReference type="Gene3D" id="2.60.40.10">
    <property type="entry name" value="Immunoglobulins"/>
    <property type="match status" value="15"/>
</dbReference>